<organism evidence="1">
    <name type="scientific">Cladonia uncialis subsp. uncialis</name>
    <dbReference type="NCBI Taxonomy" id="180999"/>
    <lineage>
        <taxon>Eukaryota</taxon>
        <taxon>Fungi</taxon>
        <taxon>Dikarya</taxon>
        <taxon>Ascomycota</taxon>
        <taxon>Pezizomycotina</taxon>
        <taxon>Lecanoromycetes</taxon>
        <taxon>OSLEUM clade</taxon>
        <taxon>Lecanoromycetidae</taxon>
        <taxon>Lecanorales</taxon>
        <taxon>Lecanorineae</taxon>
        <taxon>Cladoniaceae</taxon>
        <taxon>Cladonia</taxon>
    </lineage>
</organism>
<dbReference type="SUPFAM" id="SSF53335">
    <property type="entry name" value="S-adenosyl-L-methionine-dependent methyltransferases"/>
    <property type="match status" value="1"/>
</dbReference>
<protein>
    <submittedName>
        <fullName evidence="1">Putative betaine lipid synthase</fullName>
    </submittedName>
</protein>
<evidence type="ECO:0000313" key="1">
    <source>
        <dbReference type="EMBL" id="AUW30707.1"/>
    </source>
</evidence>
<accession>A0A2K9YCY3</accession>
<dbReference type="Pfam" id="PF11899">
    <property type="entry name" value="DUF3419"/>
    <property type="match status" value="1"/>
</dbReference>
<reference evidence="1" key="1">
    <citation type="submission" date="2017-12" db="EMBL/GenBank/DDBJ databases">
        <title>Genome Sequencing Reveals a Rich Biosynthetic Potential.</title>
        <authorList>
            <person name="Bertrand R.L."/>
            <person name="Abdel-Hameed M.E."/>
            <person name="Sorensen J.L."/>
        </authorList>
    </citation>
    <scope>NUCLEOTIDE SEQUENCE</scope>
</reference>
<dbReference type="InterPro" id="IPR029063">
    <property type="entry name" value="SAM-dependent_MTases_sf"/>
</dbReference>
<dbReference type="Pfam" id="PF13489">
    <property type="entry name" value="Methyltransf_23"/>
    <property type="match status" value="1"/>
</dbReference>
<name>A0A2K9YCY3_CLAUC</name>
<dbReference type="EMBL" id="MG777469">
    <property type="protein sequence ID" value="AUW30707.1"/>
    <property type="molecule type" value="Genomic_DNA"/>
</dbReference>
<dbReference type="CDD" id="cd02440">
    <property type="entry name" value="AdoMet_MTases"/>
    <property type="match status" value="1"/>
</dbReference>
<dbReference type="Gene3D" id="3.40.50.150">
    <property type="entry name" value="Vaccinia Virus protein VP39"/>
    <property type="match status" value="1"/>
</dbReference>
<proteinExistence type="predicted"/>
<sequence length="852" mass="96035">MSFSIPASTTWPVDLDCRVRHLYIFLALSAVVVLTRRVLLTALSQSQLSKGSSALATLGKFFYACFLKPHNGDDASTGQQAALESFYKAQADVYDASRKVLLRGREDMLGLAAAQLNYKADKGVFSRKKPIWVDIGGGTGYNIEAMQAFLDVPTFFAKVYLVDLSPSLLEVARKRFDRLGWDVKIVCQDARTFRLESYEATASAKTASSSSLGFETPAPNSKDAQKGADLVTFSYSLSMIPDYYSVLDSIPSLLSPGGIIGVVDFYVQSIVEVSGRTYTGGSFNRHVTWLGRVFWRAWFDVDRVGLEGARRDYLEYRFGTLKSVDERNYLLGGIPYYVFLGTQRNLVCPTATNPDYAQSFIESLDASCTESPYLSPQHHRASMYQAVENTVPVELRSKAYQCAVINLSSNLPLPSVFYQNNQRRVYYDDQLKKHTQFNNEYIYAFTWEDPRVDLRLLKIRDDDVVLCVTSAGDNVLDYLCNANPRRIHAVDLNPNQNHLLELKIAAFRSLPYAQVWKMFGEGRFPAFREALITKLSPHMSSQACQYWLNHAHIFASRRGLYETGGSRHAIMLVRWLFTILGLRSEVNKLCNAKTLIEQREIWPRIRHVLLSRVLHWAVVSTEWFAWKAAGVPPAQRRMILSDHQEHGDSGNTDLRGEAVWEYVLNTLDPVVKDTLVGDENYFYLLCLQGKYSQRCHPGYLSARAHRKLSQPGAFDNLRIHTDELQEVISRLAPGKLNHAVVMDSMDWFDPGDDQAHTQVQALNRAMKIGGKVLLRSAGLKPWYTSVFEKNGFSASRVGARLPGTCIDRVNMYASAWICTKVQDLAGSKEPALSRPALLRSRSSTLEEIHLES</sequence>
<dbReference type="PANTHER" id="PTHR47473:SF1">
    <property type="entry name" value="METHYLTRANSFERASE DOMAIN-CONTAINING PROTEIN"/>
    <property type="match status" value="1"/>
</dbReference>
<dbReference type="PANTHER" id="PTHR47473">
    <property type="entry name" value="BTA1P"/>
    <property type="match status" value="1"/>
</dbReference>
<dbReference type="InterPro" id="IPR021829">
    <property type="entry name" value="DUF3419"/>
</dbReference>
<dbReference type="AlphaFoldDB" id="A0A2K9YCY3"/>